<evidence type="ECO:0000313" key="3">
    <source>
        <dbReference type="Proteomes" id="UP000027265"/>
    </source>
</evidence>
<organism evidence="2 3">
    <name type="scientific">Jaapia argillacea MUCL 33604</name>
    <dbReference type="NCBI Taxonomy" id="933084"/>
    <lineage>
        <taxon>Eukaryota</taxon>
        <taxon>Fungi</taxon>
        <taxon>Dikarya</taxon>
        <taxon>Basidiomycota</taxon>
        <taxon>Agaricomycotina</taxon>
        <taxon>Agaricomycetes</taxon>
        <taxon>Agaricomycetidae</taxon>
        <taxon>Jaapiales</taxon>
        <taxon>Jaapiaceae</taxon>
        <taxon>Jaapia</taxon>
    </lineage>
</organism>
<feature type="compositionally biased region" description="Polar residues" evidence="1">
    <location>
        <begin position="65"/>
        <end position="75"/>
    </location>
</feature>
<reference evidence="3" key="1">
    <citation type="journal article" date="2014" name="Proc. Natl. Acad. Sci. U.S.A.">
        <title>Extensive sampling of basidiomycete genomes demonstrates inadequacy of the white-rot/brown-rot paradigm for wood decay fungi.</title>
        <authorList>
            <person name="Riley R."/>
            <person name="Salamov A.A."/>
            <person name="Brown D.W."/>
            <person name="Nagy L.G."/>
            <person name="Floudas D."/>
            <person name="Held B.W."/>
            <person name="Levasseur A."/>
            <person name="Lombard V."/>
            <person name="Morin E."/>
            <person name="Otillar R."/>
            <person name="Lindquist E.A."/>
            <person name="Sun H."/>
            <person name="LaButti K.M."/>
            <person name="Schmutz J."/>
            <person name="Jabbour D."/>
            <person name="Luo H."/>
            <person name="Baker S.E."/>
            <person name="Pisabarro A.G."/>
            <person name="Walton J.D."/>
            <person name="Blanchette R.A."/>
            <person name="Henrissat B."/>
            <person name="Martin F."/>
            <person name="Cullen D."/>
            <person name="Hibbett D.S."/>
            <person name="Grigoriev I.V."/>
        </authorList>
    </citation>
    <scope>NUCLEOTIDE SEQUENCE [LARGE SCALE GENOMIC DNA]</scope>
    <source>
        <strain evidence="3">MUCL 33604</strain>
    </source>
</reference>
<accession>A0A067PEN0</accession>
<dbReference type="EMBL" id="KL197945">
    <property type="protein sequence ID" value="KDQ48916.1"/>
    <property type="molecule type" value="Genomic_DNA"/>
</dbReference>
<name>A0A067PEN0_9AGAM</name>
<dbReference type="OrthoDB" id="2800032at2759"/>
<proteinExistence type="predicted"/>
<keyword evidence="3" id="KW-1185">Reference proteome</keyword>
<sequence>MVAPTTQKKRGRKPKAAATTPGPPAEDGKVHDREQDPTQGPAAGDPQDDSSAPIPPPSIAPPQPYSTRPSNNPHPRTTAGIKKRRMADISAEAERKRQEKDKLAERRKLEIEERRKEVEAKMRALAELENDYARDRDDIEPVGNGAVGGTSDVVDRPSVAGVGDVGAQQEQLAADPKQPARGKTTKSDQNPKARKTKKDKREESHSVMDALRKEVAKRKAVPAESEKPTKKGKTVLPSLPTTWKQNVCPLLAKSAAGSRLPKPNHRRTDSHETIGGFNDNDLVLDQKAAIMLPHKHRNMVEILPDTEDTDLDSLSPAETEVPEKKRHAKTSVPEEDSKSVETLPSWVKDDWRMMVKPTLCELMGQFPNPWNINGDVFLKLLHEAFDLVYPELQINLEDEEDGSKIILVAKQGQADWHRGFLRAATTTVKAALQKYTNPTAVKKYVASASKVKSGAAFWGEPGSDDLKNPKAPTNALHMEFIFKTLAYHLTSTQGSAFVASEDEPELAYPRGAIAMSAAAVKYVFKCWSTGNYKKPTRPFGGPEITKATDSWSKNAVMRLCDKSHRFDKFLGRAYSYVSPLSLQPDDDDRALVFDPSSPPAENQDLQMDVDREEDGNREDDGED</sequence>
<feature type="compositionally biased region" description="Basic and acidic residues" evidence="1">
    <location>
        <begin position="92"/>
        <end position="139"/>
    </location>
</feature>
<protein>
    <submittedName>
        <fullName evidence="2">Uncharacterized protein</fullName>
    </submittedName>
</protein>
<dbReference type="Proteomes" id="UP000027265">
    <property type="component" value="Unassembled WGS sequence"/>
</dbReference>
<feature type="compositionally biased region" description="Acidic residues" evidence="1">
    <location>
        <begin position="610"/>
        <end position="623"/>
    </location>
</feature>
<evidence type="ECO:0000313" key="2">
    <source>
        <dbReference type="EMBL" id="KDQ48916.1"/>
    </source>
</evidence>
<feature type="compositionally biased region" description="Pro residues" evidence="1">
    <location>
        <begin position="53"/>
        <end position="64"/>
    </location>
</feature>
<gene>
    <name evidence="2" type="ORF">JAAARDRAFT_201325</name>
</gene>
<feature type="region of interest" description="Disordered" evidence="1">
    <location>
        <begin position="584"/>
        <end position="623"/>
    </location>
</feature>
<feature type="region of interest" description="Disordered" evidence="1">
    <location>
        <begin position="255"/>
        <end position="274"/>
    </location>
</feature>
<feature type="compositionally biased region" description="Basic and acidic residues" evidence="1">
    <location>
        <begin position="199"/>
        <end position="214"/>
    </location>
</feature>
<dbReference type="HOGENOM" id="CLU_428299_0_0_1"/>
<dbReference type="AlphaFoldDB" id="A0A067PEN0"/>
<feature type="region of interest" description="Disordered" evidence="1">
    <location>
        <begin position="306"/>
        <end position="341"/>
    </location>
</feature>
<feature type="region of interest" description="Disordered" evidence="1">
    <location>
        <begin position="1"/>
        <end position="237"/>
    </location>
</feature>
<evidence type="ECO:0000256" key="1">
    <source>
        <dbReference type="SAM" id="MobiDB-lite"/>
    </source>
</evidence>
<feature type="compositionally biased region" description="Basic and acidic residues" evidence="1">
    <location>
        <begin position="26"/>
        <end position="36"/>
    </location>
</feature>
<dbReference type="InParanoid" id="A0A067PEN0"/>
<feature type="non-terminal residue" evidence="2">
    <location>
        <position position="623"/>
    </location>
</feature>